<keyword evidence="1" id="KW-0472">Membrane</keyword>
<evidence type="ECO:0000259" key="2">
    <source>
        <dbReference type="Pfam" id="PF09835"/>
    </source>
</evidence>
<keyword evidence="3" id="KW-0067">ATP-binding</keyword>
<dbReference type="PATRIC" id="fig|1125411.7.peg.565"/>
<dbReference type="PANTHER" id="PTHR40547:SF1">
    <property type="entry name" value="SLL0298 PROTEIN"/>
    <property type="match status" value="1"/>
</dbReference>
<evidence type="ECO:0000313" key="3">
    <source>
        <dbReference type="EMBL" id="ALE01638.1"/>
    </source>
</evidence>
<accession>A0A0M4L4Y4</accession>
<organism evidence="3 4">
    <name type="scientific">Candidatus Pseudothioglobus singularis PS1</name>
    <dbReference type="NCBI Taxonomy" id="1125411"/>
    <lineage>
        <taxon>Bacteria</taxon>
        <taxon>Pseudomonadati</taxon>
        <taxon>Pseudomonadota</taxon>
        <taxon>Gammaproteobacteria</taxon>
        <taxon>Candidatus Pseudothioglobaceae</taxon>
        <taxon>Candidatus Pseudothioglobus</taxon>
    </lineage>
</organism>
<dbReference type="KEGG" id="tsn:W908_02880"/>
<name>A0A0M4L4Y4_9GAMM</name>
<feature type="domain" description="DUF2062" evidence="2">
    <location>
        <begin position="19"/>
        <end position="157"/>
    </location>
</feature>
<dbReference type="PANTHER" id="PTHR40547">
    <property type="entry name" value="SLL0298 PROTEIN"/>
    <property type="match status" value="1"/>
</dbReference>
<evidence type="ECO:0000313" key="4">
    <source>
        <dbReference type="Proteomes" id="UP000068905"/>
    </source>
</evidence>
<keyword evidence="1" id="KW-0812">Transmembrane</keyword>
<sequence>MKETLKKYSPKRENVNLGWLNKHLADPELWKWNKRTIAKAFAIGLFCAFLPIPGHTLLGAVLAVIFSANILLSMLLVWVNNPITMVPIFYFTYKLGASIMGIEMDPGFEFSFSYLMDNFGSATLAMWVGGIITSTITAILGYFAIITIYKYRAIKRAKRWK</sequence>
<feature type="transmembrane region" description="Helical" evidence="1">
    <location>
        <begin position="86"/>
        <end position="104"/>
    </location>
</feature>
<dbReference type="STRING" id="1125411.W908_02880"/>
<dbReference type="OrthoDB" id="9786029at2"/>
<protein>
    <submittedName>
        <fullName evidence="3">ATP-binding protein</fullName>
    </submittedName>
</protein>
<keyword evidence="3" id="KW-0547">Nucleotide-binding</keyword>
<feature type="transmembrane region" description="Helical" evidence="1">
    <location>
        <begin position="36"/>
        <end position="52"/>
    </location>
</feature>
<feature type="transmembrane region" description="Helical" evidence="1">
    <location>
        <begin position="124"/>
        <end position="149"/>
    </location>
</feature>
<dbReference type="Proteomes" id="UP000068905">
    <property type="component" value="Chromosome"/>
</dbReference>
<reference evidence="3 4" key="1">
    <citation type="journal article" date="2015" name="Genome Announc.">
        <title>Genome Sequence of 'Candidatus Thioglobus singularis' Strain PS1, a Mixotroph from the SUP05 Clade of Marine Gammaproteobacteria.</title>
        <authorList>
            <person name="Marshall K.T."/>
            <person name="Morris R.M."/>
        </authorList>
    </citation>
    <scope>NUCLEOTIDE SEQUENCE [LARGE SCALE GENOMIC DNA]</scope>
    <source>
        <strain evidence="3 4">PS1</strain>
    </source>
</reference>
<gene>
    <name evidence="3" type="ORF">W908_02880</name>
</gene>
<proteinExistence type="predicted"/>
<keyword evidence="1" id="KW-1133">Transmembrane helix</keyword>
<feature type="transmembrane region" description="Helical" evidence="1">
    <location>
        <begin position="58"/>
        <end position="79"/>
    </location>
</feature>
<dbReference type="EMBL" id="CP006911">
    <property type="protein sequence ID" value="ALE01638.1"/>
    <property type="molecule type" value="Genomic_DNA"/>
</dbReference>
<dbReference type="InterPro" id="IPR018639">
    <property type="entry name" value="DUF2062"/>
</dbReference>
<dbReference type="GO" id="GO:0005524">
    <property type="term" value="F:ATP binding"/>
    <property type="evidence" value="ECO:0007669"/>
    <property type="project" value="UniProtKB-KW"/>
</dbReference>
<keyword evidence="4" id="KW-1185">Reference proteome</keyword>
<dbReference type="Pfam" id="PF09835">
    <property type="entry name" value="DUF2062"/>
    <property type="match status" value="1"/>
</dbReference>
<dbReference type="AlphaFoldDB" id="A0A0M4L4Y4"/>
<dbReference type="RefSeq" id="WP_053819847.1">
    <property type="nucleotide sequence ID" value="NZ_CP006911.1"/>
</dbReference>
<evidence type="ECO:0000256" key="1">
    <source>
        <dbReference type="SAM" id="Phobius"/>
    </source>
</evidence>